<evidence type="ECO:0000259" key="4">
    <source>
        <dbReference type="PROSITE" id="PS51455"/>
    </source>
</evidence>
<reference evidence="5" key="1">
    <citation type="journal article" date="2006" name="PLoS Pathog.">
        <title>New perspectives on host-parasite interplay by comparative transcriptomic and proteomic analyses of Schistosoma japonicum.</title>
        <authorList>
            <person name="Liu F."/>
            <person name="Lu J."/>
            <person name="Hu W."/>
            <person name="Wang S.Y."/>
            <person name="Cui S.J."/>
            <person name="Chi M."/>
            <person name="Yan Q."/>
            <person name="Wang X.R."/>
            <person name="Song H.D."/>
            <person name="Xu X.N."/>
            <person name="Wang J.J."/>
            <person name="Zhang X.L."/>
            <person name="Zhang X."/>
            <person name="Wang Z.Q."/>
            <person name="Xue C.L."/>
            <person name="Brindley P.J."/>
            <person name="McManus D.P."/>
            <person name="Yang P.Y."/>
            <person name="Feng Z."/>
            <person name="Chen Z."/>
            <person name="Han Z.G."/>
        </authorList>
    </citation>
    <scope>NUCLEOTIDE SEQUENCE</scope>
</reference>
<feature type="transmembrane region" description="Helical" evidence="3">
    <location>
        <begin position="236"/>
        <end position="262"/>
    </location>
</feature>
<dbReference type="InterPro" id="IPR023610">
    <property type="entry name" value="PInositol-4/5-P-5/4-kinase"/>
</dbReference>
<proteinExistence type="evidence at transcript level"/>
<dbReference type="PANTHER" id="PTHR23086:SF101">
    <property type="entry name" value="LP03320P-RELATED"/>
    <property type="match status" value="1"/>
</dbReference>
<organism evidence="5">
    <name type="scientific">Schistosoma japonicum</name>
    <name type="common">Blood fluke</name>
    <dbReference type="NCBI Taxonomy" id="6182"/>
    <lineage>
        <taxon>Eukaryota</taxon>
        <taxon>Metazoa</taxon>
        <taxon>Spiralia</taxon>
        <taxon>Lophotrochozoa</taxon>
        <taxon>Platyhelminthes</taxon>
        <taxon>Trematoda</taxon>
        <taxon>Digenea</taxon>
        <taxon>Strigeidida</taxon>
        <taxon>Schistosomatoidea</taxon>
        <taxon>Schistosomatidae</taxon>
        <taxon>Schistosoma</taxon>
    </lineage>
</organism>
<evidence type="ECO:0000313" key="5">
    <source>
        <dbReference type="EMBL" id="AAX25700.2"/>
    </source>
</evidence>
<accession>Q5C3S5</accession>
<dbReference type="InterPro" id="IPR027483">
    <property type="entry name" value="PInositol-4-P-4/5-kinase_C_sf"/>
</dbReference>
<dbReference type="GO" id="GO:0046854">
    <property type="term" value="P:phosphatidylinositol phosphate biosynthetic process"/>
    <property type="evidence" value="ECO:0007669"/>
    <property type="project" value="TreeGrafter"/>
</dbReference>
<dbReference type="EMBL" id="AY809811">
    <property type="protein sequence ID" value="AAX25700.2"/>
    <property type="molecule type" value="mRNA"/>
</dbReference>
<dbReference type="GO" id="GO:0005886">
    <property type="term" value="C:plasma membrane"/>
    <property type="evidence" value="ECO:0007669"/>
    <property type="project" value="TreeGrafter"/>
</dbReference>
<feature type="compositionally biased region" description="Polar residues" evidence="2">
    <location>
        <begin position="78"/>
        <end position="87"/>
    </location>
</feature>
<feature type="region of interest" description="Disordered" evidence="2">
    <location>
        <begin position="1"/>
        <end position="95"/>
    </location>
</feature>
<evidence type="ECO:0000256" key="2">
    <source>
        <dbReference type="SAM" id="MobiDB-lite"/>
    </source>
</evidence>
<name>Q5C3S5_SCHJA</name>
<feature type="non-terminal residue" evidence="5">
    <location>
        <position position="1"/>
    </location>
</feature>
<dbReference type="SMART" id="SM00330">
    <property type="entry name" value="PIPKc"/>
    <property type="match status" value="1"/>
</dbReference>
<keyword evidence="1" id="KW-0547">Nucleotide-binding</keyword>
<dbReference type="SUPFAM" id="SSF56104">
    <property type="entry name" value="SAICAR synthase-like"/>
    <property type="match status" value="1"/>
</dbReference>
<feature type="compositionally biased region" description="Low complexity" evidence="2">
    <location>
        <begin position="31"/>
        <end position="45"/>
    </location>
</feature>
<feature type="compositionally biased region" description="Polar residues" evidence="2">
    <location>
        <begin position="46"/>
        <end position="57"/>
    </location>
</feature>
<feature type="compositionally biased region" description="Polar residues" evidence="2">
    <location>
        <begin position="13"/>
        <end position="30"/>
    </location>
</feature>
<dbReference type="PROSITE" id="PS51455">
    <property type="entry name" value="PIPK"/>
    <property type="match status" value="1"/>
</dbReference>
<keyword evidence="3" id="KW-0812">Transmembrane</keyword>
<evidence type="ECO:0000256" key="3">
    <source>
        <dbReference type="SAM" id="Phobius"/>
    </source>
</evidence>
<keyword evidence="1" id="KW-0418">Kinase</keyword>
<protein>
    <submittedName>
        <fullName evidence="5">SJCHGC04594 protein</fullName>
    </submittedName>
</protein>
<evidence type="ECO:0000256" key="1">
    <source>
        <dbReference type="PROSITE-ProRule" id="PRU00781"/>
    </source>
</evidence>
<dbReference type="Pfam" id="PF01504">
    <property type="entry name" value="PIP5K"/>
    <property type="match status" value="1"/>
</dbReference>
<dbReference type="Gene3D" id="3.30.810.10">
    <property type="entry name" value="2-Layer Sandwich"/>
    <property type="match status" value="1"/>
</dbReference>
<sequence>LSPNSVPKMKSNGLISHISNKSGENTATLRSSSVSNGVGNNESSNKTSPSSLNGSNLTTTITTARHTHFKPGADGEQVTPSNQTKTPSDNDEVGEDKSAFQRGVHKSHSQKRVVAYCTAMESIKASSEPVDLESEERELIPSGGIPARDTNGDRLLLYIGIIDILQSYRILKKMEHGFKSLVVDGKTISVTHPLYYAQRFQEFLGRTVFKRIQSLDEPNIFGPHTSRFRKYVHMGAYFPFTTFYLTYLPIYVISFLPLFFFVCSSFI</sequence>
<dbReference type="AlphaFoldDB" id="Q5C3S5"/>
<dbReference type="GO" id="GO:0005524">
    <property type="term" value="F:ATP binding"/>
    <property type="evidence" value="ECO:0007669"/>
    <property type="project" value="UniProtKB-UniRule"/>
</dbReference>
<feature type="domain" description="PIPK" evidence="4">
    <location>
        <begin position="1"/>
        <end position="208"/>
    </location>
</feature>
<keyword evidence="1" id="KW-0808">Transferase</keyword>
<keyword evidence="1" id="KW-0067">ATP-binding</keyword>
<keyword evidence="3" id="KW-0472">Membrane</keyword>
<dbReference type="GO" id="GO:0016308">
    <property type="term" value="F:1-phosphatidylinositol-4-phosphate 5-kinase activity"/>
    <property type="evidence" value="ECO:0007669"/>
    <property type="project" value="TreeGrafter"/>
</dbReference>
<keyword evidence="3" id="KW-1133">Transmembrane helix</keyword>
<dbReference type="InterPro" id="IPR002498">
    <property type="entry name" value="PInositol-4-P-4/5-kinase_core"/>
</dbReference>
<dbReference type="PANTHER" id="PTHR23086">
    <property type="entry name" value="PHOSPHATIDYLINOSITOL-4-PHOSPHATE 5-KINASE"/>
    <property type="match status" value="1"/>
</dbReference>